<evidence type="ECO:0000256" key="2">
    <source>
        <dbReference type="ARBA" id="ARBA00010231"/>
    </source>
</evidence>
<accession>A0A075HYH7</accession>
<dbReference type="SUPFAM" id="SSF55957">
    <property type="entry name" value="Phosphoglucomutase, C-terminal domain"/>
    <property type="match status" value="1"/>
</dbReference>
<evidence type="ECO:0000259" key="8">
    <source>
        <dbReference type="Pfam" id="PF02878"/>
    </source>
</evidence>
<dbReference type="PANTHER" id="PTHR43771">
    <property type="entry name" value="PHOSPHOMANNOMUTASE"/>
    <property type="match status" value="1"/>
</dbReference>
<evidence type="ECO:0000256" key="4">
    <source>
        <dbReference type="ARBA" id="ARBA00022723"/>
    </source>
</evidence>
<dbReference type="PRINTS" id="PR00509">
    <property type="entry name" value="PGMPMM"/>
</dbReference>
<dbReference type="SUPFAM" id="SSF53738">
    <property type="entry name" value="Phosphoglucomutase, first 3 domains"/>
    <property type="match status" value="3"/>
</dbReference>
<keyword evidence="3" id="KW-0597">Phosphoprotein</keyword>
<dbReference type="Pfam" id="PF02880">
    <property type="entry name" value="PGM_PMM_III"/>
    <property type="match status" value="1"/>
</dbReference>
<keyword evidence="4" id="KW-0479">Metal-binding</keyword>
<keyword evidence="5" id="KW-0460">Magnesium</keyword>
<organism evidence="11">
    <name type="scientific">uncultured marine thaumarchaeote KM3_90_G11</name>
    <dbReference type="NCBI Taxonomy" id="1456344"/>
    <lineage>
        <taxon>Archaea</taxon>
        <taxon>Nitrososphaerota</taxon>
        <taxon>environmental samples</taxon>
    </lineage>
</organism>
<feature type="domain" description="Alpha-D-phosphohexomutase alpha/beta/alpha" evidence="10">
    <location>
        <begin position="245"/>
        <end position="343"/>
    </location>
</feature>
<dbReference type="AlphaFoldDB" id="A0A075HYH7"/>
<dbReference type="InterPro" id="IPR005841">
    <property type="entry name" value="Alpha-D-phosphohexomutase_SF"/>
</dbReference>
<dbReference type="InterPro" id="IPR005844">
    <property type="entry name" value="A-D-PHexomutase_a/b/a-I"/>
</dbReference>
<dbReference type="EC" id="5.4.2.2" evidence="11"/>
<dbReference type="EMBL" id="KF901168">
    <property type="protein sequence ID" value="AIF20585.1"/>
    <property type="molecule type" value="Genomic_DNA"/>
</dbReference>
<feature type="domain" description="Alpha-D-phosphohexomutase C-terminal" evidence="7">
    <location>
        <begin position="379"/>
        <end position="420"/>
    </location>
</feature>
<name>A0A075HYH7_9ARCH</name>
<dbReference type="InterPro" id="IPR005846">
    <property type="entry name" value="A-D-PHexomutase_a/b/a-III"/>
</dbReference>
<protein>
    <submittedName>
        <fullName evidence="11">Phosphoglucomutase/phosphomannomutase (Pmm-pgm)</fullName>
        <ecNumber evidence="11">5.4.2.2</ecNumber>
    </submittedName>
</protein>
<dbReference type="GO" id="GO:0005975">
    <property type="term" value="P:carbohydrate metabolic process"/>
    <property type="evidence" value="ECO:0007669"/>
    <property type="project" value="InterPro"/>
</dbReference>
<proteinExistence type="inferred from homology"/>
<evidence type="ECO:0000259" key="7">
    <source>
        <dbReference type="Pfam" id="PF00408"/>
    </source>
</evidence>
<evidence type="ECO:0000259" key="10">
    <source>
        <dbReference type="Pfam" id="PF02880"/>
    </source>
</evidence>
<gene>
    <name evidence="11" type="primary">pmm-pgm</name>
</gene>
<dbReference type="InterPro" id="IPR036900">
    <property type="entry name" value="A-D-PHexomutase_C_sf"/>
</dbReference>
<dbReference type="GO" id="GO:0004614">
    <property type="term" value="F:phosphoglucomutase activity"/>
    <property type="evidence" value="ECO:0007669"/>
    <property type="project" value="UniProtKB-EC"/>
</dbReference>
<feature type="domain" description="Alpha-D-phosphohexomutase alpha/beta/alpha" evidence="9">
    <location>
        <begin position="140"/>
        <end position="235"/>
    </location>
</feature>
<evidence type="ECO:0000313" key="11">
    <source>
        <dbReference type="EMBL" id="AIF20585.1"/>
    </source>
</evidence>
<dbReference type="InterPro" id="IPR016055">
    <property type="entry name" value="A-D-PHexomutase_a/b/a-I/II/III"/>
</dbReference>
<dbReference type="PANTHER" id="PTHR43771:SF1">
    <property type="entry name" value="PHOSPHOMANNOMUTASE"/>
    <property type="match status" value="1"/>
</dbReference>
<sequence>MAGLTISGLRGIIGEDLFANDILEVVCNFIDSTGIKSCAIGRDTRSTSDMIHQVVISCLLSKGCNVEDLGVTSTPAVFRQVKKKDLDGGICITSSHNPKEWNGLKLIIRPGRIIKPDELKNQVNTNNSFAGTRRELDACYYDDLTEFFGNGGFHGLKVAMDLGGGAACEFVKELFIKLGISVYTINDTSGAFNRIIDPTEDSLKSLSKLIVDNACNVGFAFDADVDRLAILNEKGEKTPPDFSLLAGIKYVEQKFGLDKAAISIDSSLSIINYLKRINCEIITTPVGEISVLEKIQSEGCQLGGEGSSGGFIYPEFNLCRDGILLALMVSRLVEINGSIENLFRDIENFKQKRIKIKTDPKNFIFVREKFEKMQDVTLIDGIKISPNENSWVLIRPSNTEKCIRLSVEAKNDNEASELIEKYEGKINEIIKNSSH</sequence>
<dbReference type="InterPro" id="IPR005843">
    <property type="entry name" value="A-D-PHexomutase_C"/>
</dbReference>
<feature type="domain" description="Alpha-D-phosphohexomutase alpha/beta/alpha" evidence="8">
    <location>
        <begin position="7"/>
        <end position="118"/>
    </location>
</feature>
<dbReference type="Gene3D" id="3.40.120.10">
    <property type="entry name" value="Alpha-D-Glucose-1,6-Bisphosphate, subunit A, domain 3"/>
    <property type="match status" value="3"/>
</dbReference>
<evidence type="ECO:0000256" key="6">
    <source>
        <dbReference type="ARBA" id="ARBA00023235"/>
    </source>
</evidence>
<reference evidence="11" key="1">
    <citation type="journal article" date="2014" name="Genome Biol. Evol.">
        <title>Pangenome evidence for extensive interdomain horizontal transfer affecting lineage core and shell genes in uncultured planktonic thaumarchaeota and euryarchaeota.</title>
        <authorList>
            <person name="Deschamps P."/>
            <person name="Zivanovic Y."/>
            <person name="Moreira D."/>
            <person name="Rodriguez-Valera F."/>
            <person name="Lopez-Garcia P."/>
        </authorList>
    </citation>
    <scope>NUCLEOTIDE SEQUENCE</scope>
</reference>
<dbReference type="Pfam" id="PF02879">
    <property type="entry name" value="PGM_PMM_II"/>
    <property type="match status" value="1"/>
</dbReference>
<evidence type="ECO:0000256" key="3">
    <source>
        <dbReference type="ARBA" id="ARBA00022553"/>
    </source>
</evidence>
<dbReference type="Gene3D" id="3.30.310.50">
    <property type="entry name" value="Alpha-D-phosphohexomutase, C-terminal domain"/>
    <property type="match status" value="1"/>
</dbReference>
<evidence type="ECO:0000259" key="9">
    <source>
        <dbReference type="Pfam" id="PF02879"/>
    </source>
</evidence>
<dbReference type="InterPro" id="IPR005845">
    <property type="entry name" value="A-D-PHexomutase_a/b/a-II"/>
</dbReference>
<dbReference type="GO" id="GO:0046872">
    <property type="term" value="F:metal ion binding"/>
    <property type="evidence" value="ECO:0007669"/>
    <property type="project" value="UniProtKB-KW"/>
</dbReference>
<evidence type="ECO:0000256" key="5">
    <source>
        <dbReference type="ARBA" id="ARBA00022842"/>
    </source>
</evidence>
<evidence type="ECO:0000256" key="1">
    <source>
        <dbReference type="ARBA" id="ARBA00001946"/>
    </source>
</evidence>
<dbReference type="Pfam" id="PF02878">
    <property type="entry name" value="PGM_PMM_I"/>
    <property type="match status" value="1"/>
</dbReference>
<comment type="similarity">
    <text evidence="2">Belongs to the phosphohexose mutase family.</text>
</comment>
<dbReference type="Pfam" id="PF00408">
    <property type="entry name" value="PGM_PMM_IV"/>
    <property type="match status" value="1"/>
</dbReference>
<comment type="cofactor">
    <cofactor evidence="1">
        <name>Mg(2+)</name>
        <dbReference type="ChEBI" id="CHEBI:18420"/>
    </cofactor>
</comment>
<keyword evidence="6 11" id="KW-0413">Isomerase</keyword>